<dbReference type="GO" id="GO:0005737">
    <property type="term" value="C:cytoplasm"/>
    <property type="evidence" value="ECO:0007669"/>
    <property type="project" value="UniProtKB-SubCell"/>
</dbReference>
<accession>A0A1H7B8Q5</accession>
<keyword evidence="2 6" id="KW-0547">Nucleotide-binding</keyword>
<dbReference type="InterPro" id="IPR011890">
    <property type="entry name" value="SMC_prok"/>
</dbReference>
<keyword evidence="5 6" id="KW-0238">DNA-binding</keyword>
<keyword evidence="4 6" id="KW-0175">Coiled coil</keyword>
<evidence type="ECO:0000256" key="2">
    <source>
        <dbReference type="ARBA" id="ARBA00022741"/>
    </source>
</evidence>
<protein>
    <recommendedName>
        <fullName evidence="6">Chromosome partition protein Smc</fullName>
    </recommendedName>
</protein>
<feature type="coiled-coil region" evidence="6">
    <location>
        <begin position="903"/>
        <end position="992"/>
    </location>
</feature>
<dbReference type="EMBL" id="FNZH01000010">
    <property type="protein sequence ID" value="SEJ73526.1"/>
    <property type="molecule type" value="Genomic_DNA"/>
</dbReference>
<dbReference type="SUPFAM" id="SSF75553">
    <property type="entry name" value="Smc hinge domain"/>
    <property type="match status" value="1"/>
</dbReference>
<comment type="domain">
    <text evidence="6">Contains large globular domains required for ATP hydrolysis at each terminus and a third globular domain forming a flexible hinge near the middle of the molecule. These domains are separated by coiled-coil structures.</text>
</comment>
<dbReference type="SUPFAM" id="SSF52540">
    <property type="entry name" value="P-loop containing nucleoside triphosphate hydrolases"/>
    <property type="match status" value="1"/>
</dbReference>
<dbReference type="Gene3D" id="3.30.70.1620">
    <property type="match status" value="1"/>
</dbReference>
<dbReference type="GO" id="GO:0007062">
    <property type="term" value="P:sister chromatid cohesion"/>
    <property type="evidence" value="ECO:0007669"/>
    <property type="project" value="InterPro"/>
</dbReference>
<dbReference type="GO" id="GO:0030261">
    <property type="term" value="P:chromosome condensation"/>
    <property type="evidence" value="ECO:0007669"/>
    <property type="project" value="InterPro"/>
</dbReference>
<dbReference type="Gene3D" id="1.20.1060.20">
    <property type="match status" value="1"/>
</dbReference>
<feature type="binding site" evidence="6">
    <location>
        <begin position="49"/>
        <end position="56"/>
    </location>
    <ligand>
        <name>ATP</name>
        <dbReference type="ChEBI" id="CHEBI:30616"/>
    </ligand>
</feature>
<organism evidence="8 9">
    <name type="scientific">Cyclobacterium xiamenense</name>
    <dbReference type="NCBI Taxonomy" id="1297121"/>
    <lineage>
        <taxon>Bacteria</taxon>
        <taxon>Pseudomonadati</taxon>
        <taxon>Bacteroidota</taxon>
        <taxon>Cytophagia</taxon>
        <taxon>Cytophagales</taxon>
        <taxon>Cyclobacteriaceae</taxon>
        <taxon>Cyclobacterium</taxon>
    </lineage>
</organism>
<dbReference type="InterPro" id="IPR036277">
    <property type="entry name" value="SMC_hinge_sf"/>
</dbReference>
<keyword evidence="9" id="KW-1185">Reference proteome</keyword>
<comment type="subunit">
    <text evidence="6">Homodimer.</text>
</comment>
<dbReference type="Pfam" id="PF02463">
    <property type="entry name" value="SMC_N"/>
    <property type="match status" value="1"/>
</dbReference>
<evidence type="ECO:0000256" key="6">
    <source>
        <dbReference type="HAMAP-Rule" id="MF_01894"/>
    </source>
</evidence>
<dbReference type="GO" id="GO:0005524">
    <property type="term" value="F:ATP binding"/>
    <property type="evidence" value="ECO:0007669"/>
    <property type="project" value="UniProtKB-UniRule"/>
</dbReference>
<evidence type="ECO:0000256" key="3">
    <source>
        <dbReference type="ARBA" id="ARBA00022840"/>
    </source>
</evidence>
<gene>
    <name evidence="6" type="primary">smc</name>
    <name evidence="8" type="ORF">SAMN05192553_11054</name>
</gene>
<dbReference type="GO" id="GO:0005694">
    <property type="term" value="C:chromosome"/>
    <property type="evidence" value="ECO:0007669"/>
    <property type="project" value="InterPro"/>
</dbReference>
<dbReference type="PANTHER" id="PTHR43977">
    <property type="entry name" value="STRUCTURAL MAINTENANCE OF CHROMOSOMES PROTEIN 3"/>
    <property type="match status" value="1"/>
</dbReference>
<dbReference type="STRING" id="1416801.SAMN05192553_11054"/>
<sequence length="1204" mass="138343">MLFGSFGLNLFGINSSYMQLSKLEIRGFKSFGDKVLIHFDKGITGIVGPNGCGKSNVVDAIRWVLGEQKTRMLRSDKMENVIFNGTKNRKPLNMAEVSLTFENTKNLLPTEYTHVTITRRYYRSGDSEYLLNGITCRLKDITNLFMDTGINSNSYAIIELKMIDELLNDKNNSRRELFEEAAGISKFKTRKKETLRKLEDTDADLDRVEDLLYEIDKNLKSLEKQARQAARYFEIKKAYKASSIALAKKGVLQHRDNLIGLNRKLEEESDHKIQLNAAMGAKEAALERLKADMVNKEKLLASRQKTLNEHVLKIRQFESDKKIKNERLRFLQDKSQELRAQIDEDKKSNERAGFSIRSLEQEKTIAEKLIAEKEQLVQELKTVYEDKKTQHGAAQKKQKQLQTTYASKRDAVYQLSKSQEIKQIQVSTLKQELEKTATDDSSQVESLAGFKEKLEQIQERLEVEKRELLRLKAEEADHQQKLEQATHTLELIREELTQVNRKLDAKNNEFQLTKSLVDNLEGYPEAIKFLKKNSKWGKNTPLLSDVLTTDEKYRVTIENFLENYMNYYVVDSEKEAIDAVKLLSDAGKGKAHFFVLDRFEKFRPTQNKLFSDAVPATEIIEYDSKYARLVGYLLDDVYIFKGDIHQVPKTQEAIFITESGKFIDRRFTISGGSVGLFEGKRIGRAKNLEKLEKEIKFHQKTITEIKANLDRKSADLSALKAITFKTKLEEQQSVVNELNQELVSVRTKKEQLAEMLTSNADKKEDIQEKIQQLTEELDAIGPLLGTEKEAFASLEADIREVNEQLQEASDELSRRSSEYNEQNIQFHQQLNKLQSIEQEIGFKQSTFENSRERIEKAQRELTQTDLEIKSLIDNNEIKDEELIELYTEKEQIELGVSEAEKGYYALRGEIDQAEKAIREIQQKKEQVDALIMEFRQAANEINLKLNGLKERLSVEFELDLDQLIQEDPEESEAFATKDEASLREEVQQAKNKLEKMGPINPMAMEAFDEIKKRHEFITEQKEDLLKAKESLITTINEIDQVAKETFLDAFEKIKGNFIKVFRSLFTEEDDCDLKLTDPDMPLESSIEIIAKPKGKRPLSINQLSGGEKTLTATSLLFSIYLLKPAPFCIFDEVDAPLDDANIDKFNQIIQTFSNESQFIIVTHNKRTMASTDIIYGITMIEAGVSRVVPVDLRELVEEEGGETP</sequence>
<dbReference type="Gene3D" id="3.40.50.300">
    <property type="entry name" value="P-loop containing nucleotide triphosphate hydrolases"/>
    <property type="match status" value="2"/>
</dbReference>
<feature type="domain" description="SMC hinge" evidence="7">
    <location>
        <begin position="537"/>
        <end position="647"/>
    </location>
</feature>
<dbReference type="AlphaFoldDB" id="A0A1H7B8Q5"/>
<comment type="subcellular location">
    <subcellularLocation>
        <location evidence="6">Cytoplasm</location>
    </subcellularLocation>
</comment>
<feature type="coiled-coil region" evidence="6">
    <location>
        <begin position="314"/>
        <end position="390"/>
    </location>
</feature>
<evidence type="ECO:0000256" key="5">
    <source>
        <dbReference type="ARBA" id="ARBA00023125"/>
    </source>
</evidence>
<feature type="coiled-coil region" evidence="6">
    <location>
        <begin position="447"/>
        <end position="509"/>
    </location>
</feature>
<dbReference type="NCBIfam" id="TIGR02168">
    <property type="entry name" value="SMC_prok_B"/>
    <property type="match status" value="1"/>
</dbReference>
<evidence type="ECO:0000313" key="9">
    <source>
        <dbReference type="Proteomes" id="UP000199403"/>
    </source>
</evidence>
<dbReference type="InterPro" id="IPR010935">
    <property type="entry name" value="SMC_hinge"/>
</dbReference>
<evidence type="ECO:0000313" key="8">
    <source>
        <dbReference type="EMBL" id="SEJ73526.1"/>
    </source>
</evidence>
<dbReference type="Pfam" id="PF06470">
    <property type="entry name" value="SMC_hinge"/>
    <property type="match status" value="1"/>
</dbReference>
<keyword evidence="3 6" id="KW-0067">ATP-binding</keyword>
<evidence type="ECO:0000256" key="4">
    <source>
        <dbReference type="ARBA" id="ARBA00023054"/>
    </source>
</evidence>
<comment type="function">
    <text evidence="6">Required for chromosome condensation and partitioning.</text>
</comment>
<dbReference type="Proteomes" id="UP000199403">
    <property type="component" value="Unassembled WGS sequence"/>
</dbReference>
<feature type="coiled-coil region" evidence="6">
    <location>
        <begin position="688"/>
        <end position="874"/>
    </location>
</feature>
<dbReference type="InterPro" id="IPR003395">
    <property type="entry name" value="RecF/RecN/SMC_N"/>
</dbReference>
<dbReference type="InterPro" id="IPR027417">
    <property type="entry name" value="P-loop_NTPase"/>
</dbReference>
<dbReference type="GO" id="GO:0007059">
    <property type="term" value="P:chromosome segregation"/>
    <property type="evidence" value="ECO:0007669"/>
    <property type="project" value="UniProtKB-UniRule"/>
</dbReference>
<dbReference type="GO" id="GO:0016887">
    <property type="term" value="F:ATP hydrolysis activity"/>
    <property type="evidence" value="ECO:0007669"/>
    <property type="project" value="InterPro"/>
</dbReference>
<feature type="coiled-coil region" evidence="6">
    <location>
        <begin position="191"/>
        <end position="225"/>
    </location>
</feature>
<dbReference type="HAMAP" id="MF_01894">
    <property type="entry name" value="Smc_prok"/>
    <property type="match status" value="1"/>
</dbReference>
<reference evidence="9" key="1">
    <citation type="submission" date="2016-10" db="EMBL/GenBank/DDBJ databases">
        <authorList>
            <person name="Varghese N."/>
            <person name="Submissions S."/>
        </authorList>
    </citation>
    <scope>NUCLEOTIDE SEQUENCE [LARGE SCALE GENOMIC DNA]</scope>
    <source>
        <strain evidence="9">IBRC-M 10761</strain>
    </source>
</reference>
<name>A0A1H7B8Q5_9BACT</name>
<keyword evidence="1 6" id="KW-0963">Cytoplasm</keyword>
<proteinExistence type="inferred from homology"/>
<dbReference type="InterPro" id="IPR024704">
    <property type="entry name" value="SMC"/>
</dbReference>
<dbReference type="SMART" id="SM00968">
    <property type="entry name" value="SMC_hinge"/>
    <property type="match status" value="1"/>
</dbReference>
<evidence type="ECO:0000259" key="7">
    <source>
        <dbReference type="SMART" id="SM00968"/>
    </source>
</evidence>
<dbReference type="GO" id="GO:0003677">
    <property type="term" value="F:DNA binding"/>
    <property type="evidence" value="ECO:0007669"/>
    <property type="project" value="UniProtKB-UniRule"/>
</dbReference>
<dbReference type="GO" id="GO:0006260">
    <property type="term" value="P:DNA replication"/>
    <property type="evidence" value="ECO:0007669"/>
    <property type="project" value="UniProtKB-UniRule"/>
</dbReference>
<comment type="similarity">
    <text evidence="6">Belongs to the SMC family.</text>
</comment>
<evidence type="ECO:0000256" key="1">
    <source>
        <dbReference type="ARBA" id="ARBA00022490"/>
    </source>
</evidence>
<dbReference type="PIRSF" id="PIRSF005719">
    <property type="entry name" value="SMC"/>
    <property type="match status" value="1"/>
</dbReference>